<evidence type="ECO:0000256" key="1">
    <source>
        <dbReference type="SAM" id="Phobius"/>
    </source>
</evidence>
<evidence type="ECO:0008006" key="4">
    <source>
        <dbReference type="Google" id="ProtNLM"/>
    </source>
</evidence>
<gene>
    <name evidence="2" type="ORF">COX03_02320</name>
</gene>
<keyword evidence="1" id="KW-0472">Membrane</keyword>
<dbReference type="AlphaFoldDB" id="A0A2H0BIS7"/>
<sequence length="222" mass="25512">MKYIRFGIYILLAFFLIVPFLVFPRIVRVRVVECYNQYGLCSSDFMAKVNLASGKSINDAKKMVAEEFKNTKLIDNYSFRFKLPATLRIDILLKKPKYALLNKNTNEIAVLDNKGTVLEKTDKTNLPYVVTGDNLPNVGEVVESKKTFALELLYSIYYLYQVKSGEIVKDSLELSIPKEGKIIFPLEGERDILLGSMKLILSRAGKFKEIDLRYKNPVIRYE</sequence>
<protein>
    <recommendedName>
        <fullName evidence="4">POTRA domain-containing protein</fullName>
    </recommendedName>
</protein>
<keyword evidence="1" id="KW-1133">Transmembrane helix</keyword>
<dbReference type="EMBL" id="PCSW01000070">
    <property type="protein sequence ID" value="PIP57575.1"/>
    <property type="molecule type" value="Genomic_DNA"/>
</dbReference>
<comment type="caution">
    <text evidence="2">The sequence shown here is derived from an EMBL/GenBank/DDBJ whole genome shotgun (WGS) entry which is preliminary data.</text>
</comment>
<name>A0A2H0BIS7_9BACT</name>
<organism evidence="2 3">
    <name type="scientific">Candidatus Woesebacteria bacterium CG22_combo_CG10-13_8_21_14_all_39_10</name>
    <dbReference type="NCBI Taxonomy" id="1975059"/>
    <lineage>
        <taxon>Bacteria</taxon>
        <taxon>Candidatus Woeseibacteriota</taxon>
    </lineage>
</organism>
<keyword evidence="1" id="KW-0812">Transmembrane</keyword>
<proteinExistence type="predicted"/>
<feature type="transmembrane region" description="Helical" evidence="1">
    <location>
        <begin position="6"/>
        <end position="23"/>
    </location>
</feature>
<evidence type="ECO:0000313" key="3">
    <source>
        <dbReference type="Proteomes" id="UP000229847"/>
    </source>
</evidence>
<reference evidence="2 3" key="1">
    <citation type="submission" date="2017-09" db="EMBL/GenBank/DDBJ databases">
        <title>Depth-based differentiation of microbial function through sediment-hosted aquifers and enrichment of novel symbionts in the deep terrestrial subsurface.</title>
        <authorList>
            <person name="Probst A.J."/>
            <person name="Ladd B."/>
            <person name="Jarett J.K."/>
            <person name="Geller-Mcgrath D.E."/>
            <person name="Sieber C.M."/>
            <person name="Emerson J.B."/>
            <person name="Anantharaman K."/>
            <person name="Thomas B.C."/>
            <person name="Malmstrom R."/>
            <person name="Stieglmeier M."/>
            <person name="Klingl A."/>
            <person name="Woyke T."/>
            <person name="Ryan C.M."/>
            <person name="Banfield J.F."/>
        </authorList>
    </citation>
    <scope>NUCLEOTIDE SEQUENCE [LARGE SCALE GENOMIC DNA]</scope>
    <source>
        <strain evidence="2">CG22_combo_CG10-13_8_21_14_all_39_10</strain>
    </source>
</reference>
<dbReference type="Proteomes" id="UP000229847">
    <property type="component" value="Unassembled WGS sequence"/>
</dbReference>
<evidence type="ECO:0000313" key="2">
    <source>
        <dbReference type="EMBL" id="PIP57575.1"/>
    </source>
</evidence>
<accession>A0A2H0BIS7</accession>